<feature type="compositionally biased region" description="Polar residues" evidence="2">
    <location>
        <begin position="153"/>
        <end position="168"/>
    </location>
</feature>
<feature type="compositionally biased region" description="Basic and acidic residues" evidence="2">
    <location>
        <begin position="94"/>
        <end position="122"/>
    </location>
</feature>
<evidence type="ECO:0000313" key="5">
    <source>
        <dbReference type="EMBL" id="CCE88738.1"/>
    </source>
</evidence>
<dbReference type="InterPro" id="IPR031567">
    <property type="entry name" value="CRIM_dom"/>
</dbReference>
<dbReference type="GO" id="GO:0005737">
    <property type="term" value="C:cytoplasm"/>
    <property type="evidence" value="ECO:0007669"/>
    <property type="project" value="TreeGrafter"/>
</dbReference>
<accession>G8YL04</accession>
<reference evidence="5 6" key="1">
    <citation type="journal article" date="2012" name="G3 (Bethesda)">
        <title>Pichia sorbitophila, an interspecies yeast hybrid reveals early steps of genome resolution following polyploidization.</title>
        <authorList>
            <person name="Leh Louis V."/>
            <person name="Despons L."/>
            <person name="Friedrich A."/>
            <person name="Martin T."/>
            <person name="Durrens P."/>
            <person name="Casaregola S."/>
            <person name="Neuveglise C."/>
            <person name="Fairhead C."/>
            <person name="Marck C."/>
            <person name="Cruz J.A."/>
            <person name="Straub M.L."/>
            <person name="Kugler V."/>
            <person name="Sacerdot C."/>
            <person name="Uzunov Z."/>
            <person name="Thierry A."/>
            <person name="Weiss S."/>
            <person name="Bleykasten C."/>
            <person name="De Montigny J."/>
            <person name="Jacques N."/>
            <person name="Jung P."/>
            <person name="Lemaire M."/>
            <person name="Mallet S."/>
            <person name="Morel G."/>
            <person name="Richard G.F."/>
            <person name="Sarkar A."/>
            <person name="Savel G."/>
            <person name="Schacherer J."/>
            <person name="Seret M.L."/>
            <person name="Talla E."/>
            <person name="Samson G."/>
            <person name="Jubin C."/>
            <person name="Poulain J."/>
            <person name="Vacherie B."/>
            <person name="Barbe V."/>
            <person name="Pelletier E."/>
            <person name="Sherman D.J."/>
            <person name="Westhof E."/>
            <person name="Weissenbach J."/>
            <person name="Baret P.V."/>
            <person name="Wincker P."/>
            <person name="Gaillardin C."/>
            <person name="Dujon B."/>
            <person name="Souciet J.L."/>
        </authorList>
    </citation>
    <scope>NUCLEOTIDE SEQUENCE [LARGE SCALE GENOMIC DNA]</scope>
    <source>
        <strain evidence="6">ATCC MYA-4447 / BCRC 22081 / CBS 7064 / NBRC 10061 / NRRL Y-12695</strain>
    </source>
</reference>
<dbReference type="Pfam" id="PF16978">
    <property type="entry name" value="CRIM"/>
    <property type="match status" value="1"/>
</dbReference>
<feature type="compositionally biased region" description="Basic and acidic residues" evidence="2">
    <location>
        <begin position="747"/>
        <end position="758"/>
    </location>
</feature>
<gene>
    <name evidence="5" type="primary">Piso0_001517</name>
    <name evidence="5" type="ORF">GNLVRS01_PISO0F08145g</name>
</gene>
<proteinExistence type="inferred from homology"/>
<feature type="compositionally biased region" description="Polar residues" evidence="2">
    <location>
        <begin position="362"/>
        <end position="372"/>
    </location>
</feature>
<evidence type="ECO:0000313" key="6">
    <source>
        <dbReference type="Proteomes" id="UP000005222"/>
    </source>
</evidence>
<dbReference type="GO" id="GO:0005546">
    <property type="term" value="F:phosphatidylinositol-4,5-bisphosphate binding"/>
    <property type="evidence" value="ECO:0007669"/>
    <property type="project" value="TreeGrafter"/>
</dbReference>
<feature type="domain" description="CRIM" evidence="3">
    <location>
        <begin position="418"/>
        <end position="550"/>
    </location>
</feature>
<dbReference type="InterPro" id="IPR011993">
    <property type="entry name" value="PH-like_dom_sf"/>
</dbReference>
<organism evidence="5 6">
    <name type="scientific">Pichia sorbitophila (strain ATCC MYA-4447 / BCRC 22081 / CBS 7064 / NBRC 10061 / NRRL Y-12695)</name>
    <name type="common">Hybrid yeast</name>
    <dbReference type="NCBI Taxonomy" id="559304"/>
    <lineage>
        <taxon>Eukaryota</taxon>
        <taxon>Fungi</taxon>
        <taxon>Dikarya</taxon>
        <taxon>Ascomycota</taxon>
        <taxon>Saccharomycotina</taxon>
        <taxon>Pichiomycetes</taxon>
        <taxon>Debaryomycetaceae</taxon>
        <taxon>Millerozyma</taxon>
    </lineage>
</organism>
<dbReference type="eggNOG" id="KOG3739">
    <property type="taxonomic scope" value="Eukaryota"/>
</dbReference>
<dbReference type="EMBL" id="FO082054">
    <property type="protein sequence ID" value="CCE88738.1"/>
    <property type="molecule type" value="Genomic_DNA"/>
</dbReference>
<feature type="region of interest" description="Disordered" evidence="2">
    <location>
        <begin position="333"/>
        <end position="376"/>
    </location>
</feature>
<feature type="region of interest" description="Disordered" evidence="2">
    <location>
        <begin position="93"/>
        <end position="306"/>
    </location>
</feature>
<dbReference type="GO" id="GO:0005886">
    <property type="term" value="C:plasma membrane"/>
    <property type="evidence" value="ECO:0007669"/>
    <property type="project" value="TreeGrafter"/>
</dbReference>
<sequence length="964" mass="108508">MAFSSDTETIIARLRITCLSSLGDDDNIRRTVQPNSVRYDINPQSDFKPMMNLSESPPISLDSMNNAVKEIQRHHEADRKESGYLEGNMKIRQTQHESTPESAAEKNDTGTLDKSRVDKGVRNEAPGLSYTTTIRGKDRKTKPSAAQHYNRGRSLSNDSIKSYDNDTSMTRRRSLGLIEERADESDSGDSRDTFAQMQPGKSSESHVFSISPAANDDNESNGSFVTDEGGITDQSEGSKKTLQEEAMSKPVKQTKNTNLHDDATISKTYASSGNNYNNSDDDDDDDEYDDDYDDEESSSLDSAFTDIETDSMLDSSVLLESYEYGLYSFPNKESSKIGLRSETKKNRRKKAKSESLDRSHLKSSIHTGSQSKVLKESTPVFQPLSDTESNKQALGDTDLAFPKVATFVNNKTNGTPQKSNLSALIDSKFKNTDKNPLEYFAFAASDGGNHKTEINIFVPPSNKPIRKVTVNDNIAISSCIGYILLCLYQIPQFKNEYGTKYMNPNLWRLELVDEDGENYGSFGILDRTRILRTYNNPKELALCQVTDKQEMLRNEKQSALPPEFKQALIDLEKSSKNDESESAYSVELSKSEIDNKVELKIIFNLSGAKYASHINHVIEFFIPIQATVGDLLRDVCNEHKLDPTKFCFREVQFQERGKDKLSNIQLGGSKMMNSLSTNLNQGILSATKNLKDSNSILDLTSNTLELISKDNPDIQSNVVSLSDPSHLGITPSELTLTTPAMISPAKQLEEKANKTDKKDKKHNGHMSKSKSTAQSIKNTIRSNNYLDNILAGKNPELPTNINTIYFKWTVWRRKHTLINKIEKSLIIDGDYIHLAPSDIIVSNKNQMDNPFLNNSSQTNAHLHHLHHYNYSNYYTSSMMKTSSFHVTQIIKLKRYVNSKNPNHFKIVINKQLDNPNPNTKDSKIKKKYDLEAVNSSECEEIIQKINWVLQVYKMSYNNGSNNSL</sequence>
<feature type="domain" description="SIN1-type PH" evidence="4">
    <location>
        <begin position="805"/>
        <end position="950"/>
    </location>
</feature>
<feature type="compositionally biased region" description="Acidic residues" evidence="2">
    <location>
        <begin position="279"/>
        <end position="298"/>
    </location>
</feature>
<dbReference type="InterPro" id="IPR031313">
    <property type="entry name" value="Sin1_PH_dom"/>
</dbReference>
<dbReference type="InterPro" id="IPR008828">
    <property type="entry name" value="Sin1/Avo1"/>
</dbReference>
<keyword evidence="6" id="KW-1185">Reference proteome</keyword>
<dbReference type="Proteomes" id="UP000005222">
    <property type="component" value="Chromosome F"/>
</dbReference>
<dbReference type="FunCoup" id="G8YL04">
    <property type="interactions" value="409"/>
</dbReference>
<evidence type="ECO:0000256" key="2">
    <source>
        <dbReference type="SAM" id="MobiDB-lite"/>
    </source>
</evidence>
<dbReference type="OrthoDB" id="241990at2759"/>
<dbReference type="PANTHER" id="PTHR13335:SF1">
    <property type="entry name" value="TARGET OF RAPAMYCIN COMPLEX 2 SUBUNIT MAPKAP1"/>
    <property type="match status" value="1"/>
</dbReference>
<dbReference type="GO" id="GO:0031932">
    <property type="term" value="C:TORC2 complex"/>
    <property type="evidence" value="ECO:0007669"/>
    <property type="project" value="InterPro"/>
</dbReference>
<dbReference type="STRING" id="559304.G8YL04"/>
<feature type="compositionally biased region" description="Basic residues" evidence="2">
    <location>
        <begin position="759"/>
        <end position="768"/>
    </location>
</feature>
<protein>
    <submittedName>
        <fullName evidence="5">Piso0_001517 protein</fullName>
    </submittedName>
</protein>
<evidence type="ECO:0000256" key="1">
    <source>
        <dbReference type="ARBA" id="ARBA00009407"/>
    </source>
</evidence>
<feature type="compositionally biased region" description="Basic and acidic residues" evidence="2">
    <location>
        <begin position="333"/>
        <end position="344"/>
    </location>
</feature>
<feature type="compositionally biased region" description="Basic and acidic residues" evidence="2">
    <location>
        <begin position="236"/>
        <end position="247"/>
    </location>
</feature>
<feature type="region of interest" description="Disordered" evidence="2">
    <location>
        <begin position="740"/>
        <end position="774"/>
    </location>
</feature>
<dbReference type="InParanoid" id="G8YL04"/>
<comment type="similarity">
    <text evidence="1">Belongs to the SIN1 family.</text>
</comment>
<dbReference type="PANTHER" id="PTHR13335">
    <property type="entry name" value="TARGET OF RAPAMYCIN COMPLEX 2 SUBUNIT MAPKAP1"/>
    <property type="match status" value="1"/>
</dbReference>
<feature type="compositionally biased region" description="Polar residues" evidence="2">
    <location>
        <begin position="193"/>
        <end position="208"/>
    </location>
</feature>
<evidence type="ECO:0000259" key="3">
    <source>
        <dbReference type="Pfam" id="PF16978"/>
    </source>
</evidence>
<dbReference type="Pfam" id="PF16979">
    <property type="entry name" value="SIN1_PH"/>
    <property type="match status" value="1"/>
</dbReference>
<dbReference type="AlphaFoldDB" id="G8YL04"/>
<dbReference type="Gene3D" id="2.30.29.30">
    <property type="entry name" value="Pleckstrin-homology domain (PH domain)/Phosphotyrosine-binding domain (PTB)"/>
    <property type="match status" value="1"/>
</dbReference>
<dbReference type="GO" id="GO:0038203">
    <property type="term" value="P:TORC2 signaling"/>
    <property type="evidence" value="ECO:0007669"/>
    <property type="project" value="TreeGrafter"/>
</dbReference>
<name>G8YL04_PICSO</name>
<evidence type="ECO:0000259" key="4">
    <source>
        <dbReference type="Pfam" id="PF16979"/>
    </source>
</evidence>
<dbReference type="HOGENOM" id="CLU_007150_0_0_1"/>